<feature type="non-terminal residue" evidence="1">
    <location>
        <position position="1"/>
    </location>
</feature>
<feature type="non-terminal residue" evidence="1">
    <location>
        <position position="60"/>
    </location>
</feature>
<evidence type="ECO:0000313" key="2">
    <source>
        <dbReference type="Proteomes" id="UP000789920"/>
    </source>
</evidence>
<gene>
    <name evidence="1" type="ORF">RPERSI_LOCUS33793</name>
</gene>
<evidence type="ECO:0000313" key="1">
    <source>
        <dbReference type="EMBL" id="CAG8845717.1"/>
    </source>
</evidence>
<protein>
    <submittedName>
        <fullName evidence="1">7707_t:CDS:1</fullName>
    </submittedName>
</protein>
<proteinExistence type="predicted"/>
<dbReference type="Proteomes" id="UP000789920">
    <property type="component" value="Unassembled WGS sequence"/>
</dbReference>
<organism evidence="1 2">
    <name type="scientific">Racocetra persica</name>
    <dbReference type="NCBI Taxonomy" id="160502"/>
    <lineage>
        <taxon>Eukaryota</taxon>
        <taxon>Fungi</taxon>
        <taxon>Fungi incertae sedis</taxon>
        <taxon>Mucoromycota</taxon>
        <taxon>Glomeromycotina</taxon>
        <taxon>Glomeromycetes</taxon>
        <taxon>Diversisporales</taxon>
        <taxon>Gigasporaceae</taxon>
        <taxon>Racocetra</taxon>
    </lineage>
</organism>
<name>A0ACA9STG1_9GLOM</name>
<sequence length="60" mass="7105">KEVLKQIKPIHKWLKSIQSFFRLPKQVQQLQSIQIQMNSINENQAYAEDKIINLLDVLTN</sequence>
<comment type="caution">
    <text evidence="1">The sequence shown here is derived from an EMBL/GenBank/DDBJ whole genome shotgun (WGS) entry which is preliminary data.</text>
</comment>
<keyword evidence="2" id="KW-1185">Reference proteome</keyword>
<dbReference type="EMBL" id="CAJVQC010147987">
    <property type="protein sequence ID" value="CAG8845717.1"/>
    <property type="molecule type" value="Genomic_DNA"/>
</dbReference>
<accession>A0ACA9STG1</accession>
<reference evidence="1" key="1">
    <citation type="submission" date="2021-06" db="EMBL/GenBank/DDBJ databases">
        <authorList>
            <person name="Kallberg Y."/>
            <person name="Tangrot J."/>
            <person name="Rosling A."/>
        </authorList>
    </citation>
    <scope>NUCLEOTIDE SEQUENCE</scope>
    <source>
        <strain evidence="1">MA461A</strain>
    </source>
</reference>